<keyword evidence="3" id="KW-1185">Reference proteome</keyword>
<keyword evidence="1" id="KW-0812">Transmembrane</keyword>
<comment type="caution">
    <text evidence="2">The sequence shown here is derived from an EMBL/GenBank/DDBJ whole genome shotgun (WGS) entry which is preliminary data.</text>
</comment>
<protein>
    <submittedName>
        <fullName evidence="2">Uncharacterized protein</fullName>
    </submittedName>
</protein>
<keyword evidence="1" id="KW-0472">Membrane</keyword>
<feature type="transmembrane region" description="Helical" evidence="1">
    <location>
        <begin position="66"/>
        <end position="85"/>
    </location>
</feature>
<accession>A0AAN9LMD0</accession>
<evidence type="ECO:0000313" key="3">
    <source>
        <dbReference type="Proteomes" id="UP001367508"/>
    </source>
</evidence>
<evidence type="ECO:0000313" key="2">
    <source>
        <dbReference type="EMBL" id="KAK7338596.1"/>
    </source>
</evidence>
<reference evidence="2 3" key="1">
    <citation type="submission" date="2024-01" db="EMBL/GenBank/DDBJ databases">
        <title>The genomes of 5 underutilized Papilionoideae crops provide insights into root nodulation and disease resistanc.</title>
        <authorList>
            <person name="Jiang F."/>
        </authorList>
    </citation>
    <scope>NUCLEOTIDE SEQUENCE [LARGE SCALE GENOMIC DNA]</scope>
    <source>
        <strain evidence="2">LVBAO_FW01</strain>
        <tissue evidence="2">Leaves</tissue>
    </source>
</reference>
<proteinExistence type="predicted"/>
<keyword evidence="1" id="KW-1133">Transmembrane helix</keyword>
<sequence>MELGILFQISRELENQVLTLGLTISLATHAMSRDVRTNANENMKNPHHTLNEGALEVRKRASILRFLMVQSPPFALTFVVFLSFLCLFPRENDSCPFSPCGAYEDDLSAGERKKKKTYPWADPWIGPSPLGPKGFLYLELSGPKGFFGLDP</sequence>
<evidence type="ECO:0000256" key="1">
    <source>
        <dbReference type="SAM" id="Phobius"/>
    </source>
</evidence>
<organism evidence="2 3">
    <name type="scientific">Canavalia gladiata</name>
    <name type="common">Sword bean</name>
    <name type="synonym">Dolichos gladiatus</name>
    <dbReference type="NCBI Taxonomy" id="3824"/>
    <lineage>
        <taxon>Eukaryota</taxon>
        <taxon>Viridiplantae</taxon>
        <taxon>Streptophyta</taxon>
        <taxon>Embryophyta</taxon>
        <taxon>Tracheophyta</taxon>
        <taxon>Spermatophyta</taxon>
        <taxon>Magnoliopsida</taxon>
        <taxon>eudicotyledons</taxon>
        <taxon>Gunneridae</taxon>
        <taxon>Pentapetalae</taxon>
        <taxon>rosids</taxon>
        <taxon>fabids</taxon>
        <taxon>Fabales</taxon>
        <taxon>Fabaceae</taxon>
        <taxon>Papilionoideae</taxon>
        <taxon>50 kb inversion clade</taxon>
        <taxon>NPAAA clade</taxon>
        <taxon>indigoferoid/millettioid clade</taxon>
        <taxon>Phaseoleae</taxon>
        <taxon>Canavalia</taxon>
    </lineage>
</organism>
<name>A0AAN9LMD0_CANGL</name>
<dbReference type="EMBL" id="JAYMYQ010000004">
    <property type="protein sequence ID" value="KAK7338596.1"/>
    <property type="molecule type" value="Genomic_DNA"/>
</dbReference>
<dbReference type="AlphaFoldDB" id="A0AAN9LMD0"/>
<dbReference type="Proteomes" id="UP001367508">
    <property type="component" value="Unassembled WGS sequence"/>
</dbReference>
<gene>
    <name evidence="2" type="ORF">VNO77_19215</name>
</gene>